<dbReference type="PANTHER" id="PTHR43035">
    <property type="entry name" value="FATTY ACID REPRESSION MUTANT PROTEIN 2-RELATED"/>
    <property type="match status" value="1"/>
</dbReference>
<keyword evidence="9" id="KW-1185">Reference proteome</keyword>
<dbReference type="InterPro" id="IPR033877">
    <property type="entry name" value="Frm2/Hbn1"/>
</dbReference>
<gene>
    <name evidence="8" type="ORF">Z517_05905</name>
</gene>
<organism evidence="8 9">
    <name type="scientific">Fonsecaea pedrosoi CBS 271.37</name>
    <dbReference type="NCBI Taxonomy" id="1442368"/>
    <lineage>
        <taxon>Eukaryota</taxon>
        <taxon>Fungi</taxon>
        <taxon>Dikarya</taxon>
        <taxon>Ascomycota</taxon>
        <taxon>Pezizomycotina</taxon>
        <taxon>Eurotiomycetes</taxon>
        <taxon>Chaetothyriomycetidae</taxon>
        <taxon>Chaetothyriales</taxon>
        <taxon>Herpotrichiellaceae</taxon>
        <taxon>Fonsecaea</taxon>
    </lineage>
</organism>
<evidence type="ECO:0000256" key="2">
    <source>
        <dbReference type="ARBA" id="ARBA00004496"/>
    </source>
</evidence>
<comment type="similarity">
    <text evidence="3">Belongs to the nitroreductase family.</text>
</comment>
<dbReference type="STRING" id="1442368.A0A0D2GER7"/>
<dbReference type="SUPFAM" id="SSF55469">
    <property type="entry name" value="FMN-dependent nitroreductase-like"/>
    <property type="match status" value="1"/>
</dbReference>
<reference evidence="8 9" key="1">
    <citation type="submission" date="2015-01" db="EMBL/GenBank/DDBJ databases">
        <title>The Genome Sequence of Fonsecaea pedrosoi CBS 271.37.</title>
        <authorList>
            <consortium name="The Broad Institute Genomics Platform"/>
            <person name="Cuomo C."/>
            <person name="de Hoog S."/>
            <person name="Gorbushina A."/>
            <person name="Stielow B."/>
            <person name="Teixiera M."/>
            <person name="Abouelleil A."/>
            <person name="Chapman S.B."/>
            <person name="Priest M."/>
            <person name="Young S.K."/>
            <person name="Wortman J."/>
            <person name="Nusbaum C."/>
            <person name="Birren B."/>
        </authorList>
    </citation>
    <scope>NUCLEOTIDE SEQUENCE [LARGE SCALE GENOMIC DNA]</scope>
    <source>
        <strain evidence="8 9">CBS 271.37</strain>
    </source>
</reference>
<dbReference type="GeneID" id="25305395"/>
<evidence type="ECO:0000256" key="4">
    <source>
        <dbReference type="ARBA" id="ARBA00022490"/>
    </source>
</evidence>
<evidence type="ECO:0000256" key="1">
    <source>
        <dbReference type="ARBA" id="ARBA00004123"/>
    </source>
</evidence>
<proteinExistence type="inferred from homology"/>
<evidence type="ECO:0000256" key="5">
    <source>
        <dbReference type="ARBA" id="ARBA00023002"/>
    </source>
</evidence>
<dbReference type="CDD" id="cd02140">
    <property type="entry name" value="Frm2-like"/>
    <property type="match status" value="1"/>
</dbReference>
<dbReference type="VEuPathDB" id="FungiDB:Z517_05905"/>
<dbReference type="AlphaFoldDB" id="A0A0D2GER7"/>
<evidence type="ECO:0000256" key="6">
    <source>
        <dbReference type="ARBA" id="ARBA00023242"/>
    </source>
</evidence>
<dbReference type="FunFam" id="3.40.109.10:FF:000001">
    <property type="entry name" value="Nitroreductase family"/>
    <property type="match status" value="1"/>
</dbReference>
<dbReference type="InterPro" id="IPR000415">
    <property type="entry name" value="Nitroreductase-like"/>
</dbReference>
<evidence type="ECO:0000313" key="9">
    <source>
        <dbReference type="Proteomes" id="UP000053029"/>
    </source>
</evidence>
<name>A0A0D2GER7_9EURO</name>
<accession>A0A0D2GER7</accession>
<dbReference type="Pfam" id="PF00881">
    <property type="entry name" value="Nitroreductase"/>
    <property type="match status" value="1"/>
</dbReference>
<dbReference type="EMBL" id="KN846972">
    <property type="protein sequence ID" value="KIW79293.1"/>
    <property type="molecule type" value="Genomic_DNA"/>
</dbReference>
<dbReference type="PANTHER" id="PTHR43035:SF1">
    <property type="entry name" value="FATTY ACID REPRESSION MUTANT PROTEIN 2-RELATED"/>
    <property type="match status" value="1"/>
</dbReference>
<sequence>MASYAQSFREAAKARRSIYKLEAKSPIPDSDIVEIVQEALLYCPSTFNSQTTRAAVMLGEEHVKLWDIIIGIVRPSMGADVWNGFGKARFEGFRGAYGTVLFFEVKGGVEKVIRSYGKTEADKVKIQTWQDVTNGMHQYYIWTQLSNKGLGCNLQHCNPHIDDAVAKAFDIPAEWELKAQLVFGTPTGPPKDKEMIPPAERMKIFGARN</sequence>
<evidence type="ECO:0000259" key="7">
    <source>
        <dbReference type="Pfam" id="PF00881"/>
    </source>
</evidence>
<keyword evidence="6" id="KW-0539">Nucleus</keyword>
<keyword evidence="5" id="KW-0560">Oxidoreductase</keyword>
<feature type="domain" description="Nitroreductase" evidence="7">
    <location>
        <begin position="13"/>
        <end position="184"/>
    </location>
</feature>
<dbReference type="GO" id="GO:0016491">
    <property type="term" value="F:oxidoreductase activity"/>
    <property type="evidence" value="ECO:0007669"/>
    <property type="project" value="UniProtKB-KW"/>
</dbReference>
<evidence type="ECO:0000313" key="8">
    <source>
        <dbReference type="EMBL" id="KIW79293.1"/>
    </source>
</evidence>
<dbReference type="GO" id="GO:0005634">
    <property type="term" value="C:nucleus"/>
    <property type="evidence" value="ECO:0007669"/>
    <property type="project" value="UniProtKB-SubCell"/>
</dbReference>
<keyword evidence="4" id="KW-0963">Cytoplasm</keyword>
<dbReference type="GO" id="GO:0005737">
    <property type="term" value="C:cytoplasm"/>
    <property type="evidence" value="ECO:0007669"/>
    <property type="project" value="UniProtKB-SubCell"/>
</dbReference>
<comment type="subcellular location">
    <subcellularLocation>
        <location evidence="2">Cytoplasm</location>
    </subcellularLocation>
    <subcellularLocation>
        <location evidence="1">Nucleus</location>
    </subcellularLocation>
</comment>
<dbReference type="GO" id="GO:0034599">
    <property type="term" value="P:cellular response to oxidative stress"/>
    <property type="evidence" value="ECO:0007669"/>
    <property type="project" value="InterPro"/>
</dbReference>
<evidence type="ECO:0000256" key="3">
    <source>
        <dbReference type="ARBA" id="ARBA00007118"/>
    </source>
</evidence>
<dbReference type="Proteomes" id="UP000053029">
    <property type="component" value="Unassembled WGS sequence"/>
</dbReference>
<dbReference type="InterPro" id="IPR029479">
    <property type="entry name" value="Nitroreductase"/>
</dbReference>
<protein>
    <recommendedName>
        <fullName evidence="7">Nitroreductase domain-containing protein</fullName>
    </recommendedName>
</protein>
<dbReference type="Gene3D" id="3.40.109.10">
    <property type="entry name" value="NADH Oxidase"/>
    <property type="match status" value="1"/>
</dbReference>
<dbReference type="HOGENOM" id="CLU_073125_1_0_1"/>
<dbReference type="RefSeq" id="XP_013283101.1">
    <property type="nucleotide sequence ID" value="XM_013427647.1"/>
</dbReference>